<accession>A0A8K0MJ44</accession>
<proteinExistence type="predicted"/>
<reference evidence="1" key="1">
    <citation type="submission" date="2020-03" db="EMBL/GenBank/DDBJ databases">
        <title>A high-quality chromosome-level genome assembly of a woody plant with both climbing and erect habits, Rhamnella rubrinervis.</title>
        <authorList>
            <person name="Lu Z."/>
            <person name="Yang Y."/>
            <person name="Zhu X."/>
            <person name="Sun Y."/>
        </authorList>
    </citation>
    <scope>NUCLEOTIDE SEQUENCE</scope>
    <source>
        <strain evidence="1">BYM</strain>
        <tissue evidence="1">Leaf</tissue>
    </source>
</reference>
<dbReference type="OrthoDB" id="1750606at2759"/>
<organism evidence="1 2">
    <name type="scientific">Rhamnella rubrinervis</name>
    <dbReference type="NCBI Taxonomy" id="2594499"/>
    <lineage>
        <taxon>Eukaryota</taxon>
        <taxon>Viridiplantae</taxon>
        <taxon>Streptophyta</taxon>
        <taxon>Embryophyta</taxon>
        <taxon>Tracheophyta</taxon>
        <taxon>Spermatophyta</taxon>
        <taxon>Magnoliopsida</taxon>
        <taxon>eudicotyledons</taxon>
        <taxon>Gunneridae</taxon>
        <taxon>Pentapetalae</taxon>
        <taxon>rosids</taxon>
        <taxon>fabids</taxon>
        <taxon>Rosales</taxon>
        <taxon>Rhamnaceae</taxon>
        <taxon>rhamnoid group</taxon>
        <taxon>Rhamneae</taxon>
        <taxon>Rhamnella</taxon>
    </lineage>
</organism>
<evidence type="ECO:0000313" key="2">
    <source>
        <dbReference type="Proteomes" id="UP000796880"/>
    </source>
</evidence>
<name>A0A8K0MJ44_9ROSA</name>
<comment type="caution">
    <text evidence="1">The sequence shown here is derived from an EMBL/GenBank/DDBJ whole genome shotgun (WGS) entry which is preliminary data.</text>
</comment>
<evidence type="ECO:0000313" key="1">
    <source>
        <dbReference type="EMBL" id="KAF3447772.1"/>
    </source>
</evidence>
<protein>
    <submittedName>
        <fullName evidence="1">Uncharacterized protein</fullName>
    </submittedName>
</protein>
<keyword evidence="2" id="KW-1185">Reference proteome</keyword>
<sequence>MFVLESKISKAVSLQDALSPLSLESNESEAVRLTEKVLVGKLLSARVFKRFTLSDIVRHSWQLKSRVQIEKIKENILKFSVLGLWTAFT</sequence>
<dbReference type="AlphaFoldDB" id="A0A8K0MJ44"/>
<dbReference type="EMBL" id="VOIH02000004">
    <property type="protein sequence ID" value="KAF3447772.1"/>
    <property type="molecule type" value="Genomic_DNA"/>
</dbReference>
<dbReference type="Proteomes" id="UP000796880">
    <property type="component" value="Unassembled WGS sequence"/>
</dbReference>
<gene>
    <name evidence="1" type="ORF">FNV43_RR08476</name>
</gene>